<feature type="domain" description="Putative auto-transporter adhesin head GIN" evidence="2">
    <location>
        <begin position="42"/>
        <end position="222"/>
    </location>
</feature>
<gene>
    <name evidence="3" type="ORF">RM519_05675</name>
</gene>
<dbReference type="Pfam" id="PF10988">
    <property type="entry name" value="DUF2807"/>
    <property type="match status" value="1"/>
</dbReference>
<dbReference type="EMBL" id="JAVRHV010000002">
    <property type="protein sequence ID" value="MDT0552729.1"/>
    <property type="molecule type" value="Genomic_DNA"/>
</dbReference>
<dbReference type="Proteomes" id="UP001252186">
    <property type="component" value="Unassembled WGS sequence"/>
</dbReference>
<proteinExistence type="predicted"/>
<name>A0ABU2Y3E0_9FLAO</name>
<feature type="region of interest" description="Disordered" evidence="1">
    <location>
        <begin position="209"/>
        <end position="238"/>
    </location>
</feature>
<dbReference type="PROSITE" id="PS51257">
    <property type="entry name" value="PROKAR_LIPOPROTEIN"/>
    <property type="match status" value="1"/>
</dbReference>
<evidence type="ECO:0000259" key="2">
    <source>
        <dbReference type="Pfam" id="PF10988"/>
    </source>
</evidence>
<dbReference type="InterPro" id="IPR021255">
    <property type="entry name" value="DUF2807"/>
</dbReference>
<sequence length="238" mass="24965">MKTTKFSILVVLLIATTSCMFDGFGIKGNRNVVSEDRKISAEFSEIKASHGINVYLTQGTPTDLHVEADENIIDLLVTEVEGNTLKIYFDKNVSRAKARNVYVTADELTYLKATSGSEIRSEGTIRAKNLKLSSNSGAELVLAINATEVTCSTSSGAHAKLTGTTKSFAGDASSGSHIDADDLTSQKATAGVSSGADISIHASEELDARASSGGHISFEGNPAVLNKSKSSGGSISKR</sequence>
<protein>
    <submittedName>
        <fullName evidence="3">Head GIN domain-containing protein</fullName>
    </submittedName>
</protein>
<reference evidence="3 4" key="1">
    <citation type="submission" date="2023-09" db="EMBL/GenBank/DDBJ databases">
        <authorList>
            <person name="Rey-Velasco X."/>
        </authorList>
    </citation>
    <scope>NUCLEOTIDE SEQUENCE [LARGE SCALE GENOMIC DNA]</scope>
    <source>
        <strain evidence="3 4">P050</strain>
    </source>
</reference>
<comment type="caution">
    <text evidence="3">The sequence shown here is derived from an EMBL/GenBank/DDBJ whole genome shotgun (WGS) entry which is preliminary data.</text>
</comment>
<keyword evidence="4" id="KW-1185">Reference proteome</keyword>
<organism evidence="3 4">
    <name type="scientific">Urechidicola vernalis</name>
    <dbReference type="NCBI Taxonomy" id="3075600"/>
    <lineage>
        <taxon>Bacteria</taxon>
        <taxon>Pseudomonadati</taxon>
        <taxon>Bacteroidota</taxon>
        <taxon>Flavobacteriia</taxon>
        <taxon>Flavobacteriales</taxon>
        <taxon>Flavobacteriaceae</taxon>
        <taxon>Urechidicola</taxon>
    </lineage>
</organism>
<evidence type="ECO:0000313" key="4">
    <source>
        <dbReference type="Proteomes" id="UP001252186"/>
    </source>
</evidence>
<dbReference type="RefSeq" id="WP_311592661.1">
    <property type="nucleotide sequence ID" value="NZ_JAVRHV010000002.1"/>
</dbReference>
<feature type="compositionally biased region" description="Low complexity" evidence="1">
    <location>
        <begin position="227"/>
        <end position="238"/>
    </location>
</feature>
<dbReference type="Gene3D" id="2.160.20.120">
    <property type="match status" value="1"/>
</dbReference>
<accession>A0ABU2Y3E0</accession>
<evidence type="ECO:0000313" key="3">
    <source>
        <dbReference type="EMBL" id="MDT0552729.1"/>
    </source>
</evidence>
<evidence type="ECO:0000256" key="1">
    <source>
        <dbReference type="SAM" id="MobiDB-lite"/>
    </source>
</evidence>